<feature type="region of interest" description="Disordered" evidence="1">
    <location>
        <begin position="1"/>
        <end position="69"/>
    </location>
</feature>
<dbReference type="PATRIC" id="fig|446465.5.peg.231"/>
<dbReference type="AlphaFoldDB" id="C7MFZ2"/>
<evidence type="ECO:0000256" key="2">
    <source>
        <dbReference type="SAM" id="Phobius"/>
    </source>
</evidence>
<dbReference type="KEGG" id="bfa:Bfae_02320"/>
<keyword evidence="2" id="KW-0812">Transmembrane</keyword>
<feature type="compositionally biased region" description="Basic and acidic residues" evidence="1">
    <location>
        <begin position="1"/>
        <end position="12"/>
    </location>
</feature>
<proteinExistence type="predicted"/>
<name>C7MFZ2_BRAFD</name>
<keyword evidence="4" id="KW-1185">Reference proteome</keyword>
<gene>
    <name evidence="3" type="ordered locus">Bfae_02320</name>
</gene>
<feature type="compositionally biased region" description="Gly residues" evidence="1">
    <location>
        <begin position="26"/>
        <end position="38"/>
    </location>
</feature>
<dbReference type="OrthoDB" id="9994955at2"/>
<evidence type="ECO:0000313" key="4">
    <source>
        <dbReference type="Proteomes" id="UP000001919"/>
    </source>
</evidence>
<feature type="transmembrane region" description="Helical" evidence="2">
    <location>
        <begin position="114"/>
        <end position="132"/>
    </location>
</feature>
<organism evidence="3 4">
    <name type="scientific">Brachybacterium faecium (strain ATCC 43885 / DSM 4810 / JCM 11609 / LMG 19847 / NBRC 14762 / NCIMB 9860 / 6-10)</name>
    <dbReference type="NCBI Taxonomy" id="446465"/>
    <lineage>
        <taxon>Bacteria</taxon>
        <taxon>Bacillati</taxon>
        <taxon>Actinomycetota</taxon>
        <taxon>Actinomycetes</taxon>
        <taxon>Micrococcales</taxon>
        <taxon>Dermabacteraceae</taxon>
        <taxon>Brachybacterium</taxon>
    </lineage>
</organism>
<keyword evidence="2" id="KW-0472">Membrane</keyword>
<feature type="transmembrane region" description="Helical" evidence="2">
    <location>
        <begin position="138"/>
        <end position="155"/>
    </location>
</feature>
<feature type="compositionally biased region" description="Polar residues" evidence="1">
    <location>
        <begin position="40"/>
        <end position="50"/>
    </location>
</feature>
<protein>
    <submittedName>
        <fullName evidence="3">Uncharacterized protein</fullName>
    </submittedName>
</protein>
<dbReference type="HOGENOM" id="CLU_1615839_0_0_11"/>
<dbReference type="eggNOG" id="ENOG5031E5N">
    <property type="taxonomic scope" value="Bacteria"/>
</dbReference>
<evidence type="ECO:0000256" key="1">
    <source>
        <dbReference type="SAM" id="MobiDB-lite"/>
    </source>
</evidence>
<accession>C7MFZ2</accession>
<sequence length="164" mass="17672">MTKRWGNDDHGPGGDPSWLGGKDRGLGGPTGAADGGGWSSDFSAGTTSGSPRPDPDFSVPQEPRDAETMAPRFGRITGDEAIPAEHEEQPQWRSEFESATGISGKRGRSLLSQLLGVLGSGVGLLIFAVIFFRFLDVTFWWAFLLIGYPLLSRGARALRKHLDE</sequence>
<keyword evidence="2" id="KW-1133">Transmembrane helix</keyword>
<dbReference type="Proteomes" id="UP000001919">
    <property type="component" value="Chromosome"/>
</dbReference>
<dbReference type="EMBL" id="CP001643">
    <property type="protein sequence ID" value="ACU84110.1"/>
    <property type="molecule type" value="Genomic_DNA"/>
</dbReference>
<evidence type="ECO:0000313" key="3">
    <source>
        <dbReference type="EMBL" id="ACU84110.1"/>
    </source>
</evidence>
<reference evidence="3 4" key="1">
    <citation type="journal article" date="2009" name="Stand. Genomic Sci.">
        <title>Complete genome sequence of Brachybacterium faecium type strain (Schefferle 6-10).</title>
        <authorList>
            <person name="Lapidus A."/>
            <person name="Pukall R."/>
            <person name="Labuttii K."/>
            <person name="Copeland A."/>
            <person name="Del Rio T.G."/>
            <person name="Nolan M."/>
            <person name="Chen F."/>
            <person name="Lucas S."/>
            <person name="Tice H."/>
            <person name="Cheng J.F."/>
            <person name="Bruce D."/>
            <person name="Goodwin L."/>
            <person name="Pitluck S."/>
            <person name="Rohde M."/>
            <person name="Goker M."/>
            <person name="Pati A."/>
            <person name="Ivanova N."/>
            <person name="Mavrommatis K."/>
            <person name="Chen A."/>
            <person name="Palaniappan K."/>
            <person name="D'haeseleer P."/>
            <person name="Chain P."/>
            <person name="Bristow J."/>
            <person name="Eisen J.A."/>
            <person name="Markowitz V."/>
            <person name="Hugenholtz P."/>
            <person name="Kyrpides N.C."/>
            <person name="Klenk H.P."/>
        </authorList>
    </citation>
    <scope>NUCLEOTIDE SEQUENCE [LARGE SCALE GENOMIC DNA]</scope>
    <source>
        <strain evidence="4">ATCC 43885 / DSM 4810 / JCM 11609 / LMG 19847 / NBRC 14762 / NCIMB 9860 / 6-10</strain>
    </source>
</reference>